<evidence type="ECO:0000256" key="8">
    <source>
        <dbReference type="ARBA" id="ARBA00023128"/>
    </source>
</evidence>
<organism evidence="11 12">
    <name type="scientific">Pieris brassicae</name>
    <name type="common">White butterfly</name>
    <name type="synonym">Large white butterfly</name>
    <dbReference type="NCBI Taxonomy" id="7116"/>
    <lineage>
        <taxon>Eukaryota</taxon>
        <taxon>Metazoa</taxon>
        <taxon>Ecdysozoa</taxon>
        <taxon>Arthropoda</taxon>
        <taxon>Hexapoda</taxon>
        <taxon>Insecta</taxon>
        <taxon>Pterygota</taxon>
        <taxon>Neoptera</taxon>
        <taxon>Endopterygota</taxon>
        <taxon>Lepidoptera</taxon>
        <taxon>Glossata</taxon>
        <taxon>Ditrysia</taxon>
        <taxon>Papilionoidea</taxon>
        <taxon>Pieridae</taxon>
        <taxon>Pierinae</taxon>
        <taxon>Pieris</taxon>
    </lineage>
</organism>
<evidence type="ECO:0000256" key="3">
    <source>
        <dbReference type="ARBA" id="ARBA00008937"/>
    </source>
</evidence>
<evidence type="ECO:0000256" key="9">
    <source>
        <dbReference type="ARBA" id="ARBA00023136"/>
    </source>
</evidence>
<proteinExistence type="inferred from homology"/>
<evidence type="ECO:0008006" key="13">
    <source>
        <dbReference type="Google" id="ProtNLM"/>
    </source>
</evidence>
<evidence type="ECO:0000256" key="6">
    <source>
        <dbReference type="ARBA" id="ARBA00022787"/>
    </source>
</evidence>
<dbReference type="CDD" id="cd12212">
    <property type="entry name" value="Fis1"/>
    <property type="match status" value="1"/>
</dbReference>
<dbReference type="GO" id="GO:0016559">
    <property type="term" value="P:peroxisome fission"/>
    <property type="evidence" value="ECO:0007669"/>
    <property type="project" value="TreeGrafter"/>
</dbReference>
<evidence type="ECO:0000256" key="2">
    <source>
        <dbReference type="ARBA" id="ARBA00004572"/>
    </source>
</evidence>
<dbReference type="GO" id="GO:0005741">
    <property type="term" value="C:mitochondrial outer membrane"/>
    <property type="evidence" value="ECO:0007669"/>
    <property type="project" value="UniProtKB-SubCell"/>
</dbReference>
<dbReference type="SUPFAM" id="SSF48452">
    <property type="entry name" value="TPR-like"/>
    <property type="match status" value="1"/>
</dbReference>
<comment type="caution">
    <text evidence="11">The sequence shown here is derived from an EMBL/GenBank/DDBJ whole genome shotgun (WGS) entry which is preliminary data.</text>
</comment>
<sequence>MDDVLDEVVSSEDLQKFEKVYHEQLHQGRVTHKAQFEYAWCLVRSKYAADIRKGILLLKDLFNTHAEGKRDYLFYLAIGNARIKEYNKALHYVKAFLDIEPANQQVLVLERQINKRMEKEGLIGIAQEIAFGLSNDRISGRSLSSYQKEFEKGVEDYRDTKFIYFTSNI</sequence>
<keyword evidence="8" id="KW-0496">Mitochondrion</keyword>
<protein>
    <recommendedName>
        <fullName evidence="13">Mitochondrial fission 1 protein</fullName>
    </recommendedName>
</protein>
<dbReference type="PANTHER" id="PTHR13247:SF0">
    <property type="entry name" value="MITOCHONDRIAL FISSION 1 PROTEIN"/>
    <property type="match status" value="1"/>
</dbReference>
<dbReference type="InterPro" id="IPR011990">
    <property type="entry name" value="TPR-like_helical_dom_sf"/>
</dbReference>
<dbReference type="InterPro" id="IPR028061">
    <property type="entry name" value="Fis1_TPR_C"/>
</dbReference>
<evidence type="ECO:0000256" key="5">
    <source>
        <dbReference type="ARBA" id="ARBA00022703"/>
    </source>
</evidence>
<accession>A0A9P0T9Z0</accession>
<dbReference type="AlphaFoldDB" id="A0A9P0T9Z0"/>
<dbReference type="Pfam" id="PF14852">
    <property type="entry name" value="Fis1_TPR_N"/>
    <property type="match status" value="1"/>
</dbReference>
<dbReference type="InterPro" id="IPR016543">
    <property type="entry name" value="Fis1"/>
</dbReference>
<dbReference type="Proteomes" id="UP001152562">
    <property type="component" value="Unassembled WGS sequence"/>
</dbReference>
<evidence type="ECO:0000256" key="1">
    <source>
        <dbReference type="ARBA" id="ARBA00004549"/>
    </source>
</evidence>
<dbReference type="GO" id="GO:0005778">
    <property type="term" value="C:peroxisomal membrane"/>
    <property type="evidence" value="ECO:0007669"/>
    <property type="project" value="UniProtKB-SubCell"/>
</dbReference>
<keyword evidence="9" id="KW-0472">Membrane</keyword>
<comment type="subcellular location">
    <subcellularLocation>
        <location evidence="2">Mitochondrion outer membrane</location>
        <topology evidence="2">Single-pass membrane protein</topology>
    </subcellularLocation>
    <subcellularLocation>
        <location evidence="1">Peroxisome membrane</location>
        <topology evidence="1">Single-pass membrane protein</topology>
    </subcellularLocation>
</comment>
<dbReference type="EMBL" id="CALOZG010000004">
    <property type="protein sequence ID" value="CAH4012195.1"/>
    <property type="molecule type" value="Genomic_DNA"/>
</dbReference>
<keyword evidence="7" id="KW-1133">Transmembrane helix</keyword>
<name>A0A9P0T9Z0_PIEBR</name>
<dbReference type="Gene3D" id="1.25.40.10">
    <property type="entry name" value="Tetratricopeptide repeat domain"/>
    <property type="match status" value="1"/>
</dbReference>
<dbReference type="GO" id="GO:0043653">
    <property type="term" value="P:mitochondrial fragmentation involved in apoptotic process"/>
    <property type="evidence" value="ECO:0007669"/>
    <property type="project" value="TreeGrafter"/>
</dbReference>
<reference evidence="11" key="1">
    <citation type="submission" date="2022-05" db="EMBL/GenBank/DDBJ databases">
        <authorList>
            <person name="Okamura Y."/>
        </authorList>
    </citation>
    <scope>NUCLEOTIDE SEQUENCE</scope>
</reference>
<gene>
    <name evidence="11" type="ORF">PIBRA_LOCUS3216</name>
</gene>
<dbReference type="Pfam" id="PF14853">
    <property type="entry name" value="Fis1_TPR_C"/>
    <property type="match status" value="1"/>
</dbReference>
<evidence type="ECO:0000313" key="12">
    <source>
        <dbReference type="Proteomes" id="UP001152562"/>
    </source>
</evidence>
<dbReference type="GO" id="GO:0000422">
    <property type="term" value="P:autophagy of mitochondrion"/>
    <property type="evidence" value="ECO:0007669"/>
    <property type="project" value="TreeGrafter"/>
</dbReference>
<keyword evidence="4" id="KW-0812">Transmembrane</keyword>
<keyword evidence="10" id="KW-0576">Peroxisome</keyword>
<dbReference type="GO" id="GO:0000266">
    <property type="term" value="P:mitochondrial fission"/>
    <property type="evidence" value="ECO:0007669"/>
    <property type="project" value="InterPro"/>
</dbReference>
<dbReference type="InterPro" id="IPR028058">
    <property type="entry name" value="Fis1_TPR_N"/>
</dbReference>
<comment type="similarity">
    <text evidence="3">Belongs to the FIS1 family.</text>
</comment>
<evidence type="ECO:0000256" key="4">
    <source>
        <dbReference type="ARBA" id="ARBA00022692"/>
    </source>
</evidence>
<dbReference type="PANTHER" id="PTHR13247">
    <property type="entry name" value="TETRATRICOPEPTIDE REPEAT PROTEIN 11 TPR REPEAT PROTEIN 11"/>
    <property type="match status" value="1"/>
</dbReference>
<keyword evidence="5" id="KW-0053">Apoptosis</keyword>
<keyword evidence="12" id="KW-1185">Reference proteome</keyword>
<evidence type="ECO:0000256" key="10">
    <source>
        <dbReference type="ARBA" id="ARBA00023140"/>
    </source>
</evidence>
<dbReference type="InterPro" id="IPR033745">
    <property type="entry name" value="Fis1_cytosol"/>
</dbReference>
<evidence type="ECO:0000256" key="7">
    <source>
        <dbReference type="ARBA" id="ARBA00022989"/>
    </source>
</evidence>
<evidence type="ECO:0000313" key="11">
    <source>
        <dbReference type="EMBL" id="CAH4012195.1"/>
    </source>
</evidence>
<dbReference type="FunFam" id="1.25.40.10:FF:000147">
    <property type="entry name" value="Mitochondrial fission 1 protein"/>
    <property type="match status" value="1"/>
</dbReference>
<keyword evidence="6" id="KW-1000">Mitochondrion outer membrane</keyword>